<feature type="transmembrane region" description="Helical" evidence="1">
    <location>
        <begin position="119"/>
        <end position="146"/>
    </location>
</feature>
<feature type="transmembrane region" description="Helical" evidence="1">
    <location>
        <begin position="21"/>
        <end position="43"/>
    </location>
</feature>
<dbReference type="GO" id="GO:0015501">
    <property type="term" value="F:glutamate:sodium symporter activity"/>
    <property type="evidence" value="ECO:0007669"/>
    <property type="project" value="InterPro"/>
</dbReference>
<dbReference type="GO" id="GO:0015813">
    <property type="term" value="P:L-glutamate transmembrane transport"/>
    <property type="evidence" value="ECO:0007669"/>
    <property type="project" value="InterPro"/>
</dbReference>
<name>A0A645D977_9ZZZZ</name>
<reference evidence="2" key="1">
    <citation type="submission" date="2019-08" db="EMBL/GenBank/DDBJ databases">
        <authorList>
            <person name="Kucharzyk K."/>
            <person name="Murdoch R.W."/>
            <person name="Higgins S."/>
            <person name="Loffler F."/>
        </authorList>
    </citation>
    <scope>NUCLEOTIDE SEQUENCE</scope>
</reference>
<comment type="caution">
    <text evidence="2">The sequence shown here is derived from an EMBL/GenBank/DDBJ whole genome shotgun (WGS) entry which is preliminary data.</text>
</comment>
<evidence type="ECO:0000313" key="2">
    <source>
        <dbReference type="EMBL" id="MPM85757.1"/>
    </source>
</evidence>
<proteinExistence type="predicted"/>
<feature type="transmembrane region" description="Helical" evidence="1">
    <location>
        <begin position="82"/>
        <end position="99"/>
    </location>
</feature>
<organism evidence="2">
    <name type="scientific">bioreactor metagenome</name>
    <dbReference type="NCBI Taxonomy" id="1076179"/>
    <lineage>
        <taxon>unclassified sequences</taxon>
        <taxon>metagenomes</taxon>
        <taxon>ecological metagenomes</taxon>
    </lineage>
</organism>
<protein>
    <submittedName>
        <fullName evidence="2">Sodium/glutamate symporter</fullName>
    </submittedName>
</protein>
<gene>
    <name evidence="2" type="primary">gltS_12</name>
    <name evidence="2" type="ORF">SDC9_132838</name>
</gene>
<dbReference type="GO" id="GO:0016020">
    <property type="term" value="C:membrane"/>
    <property type="evidence" value="ECO:0007669"/>
    <property type="project" value="InterPro"/>
</dbReference>
<keyword evidence="1" id="KW-1133">Transmembrane helix</keyword>
<evidence type="ECO:0000256" key="1">
    <source>
        <dbReference type="SAM" id="Phobius"/>
    </source>
</evidence>
<keyword evidence="1" id="KW-0472">Membrane</keyword>
<dbReference type="InterPro" id="IPR004445">
    <property type="entry name" value="GltS"/>
</dbReference>
<feature type="transmembrane region" description="Helical" evidence="1">
    <location>
        <begin position="55"/>
        <end position="75"/>
    </location>
</feature>
<sequence length="147" mass="16022">MIISVLLRNVNDKINFVNFDFNVIELLSEISLGLFLTMALMSIDLFKLSSLFGPIVLIVISQAIFIVLFSVFIVFKALGKNLDAAIMISGIIGHCLGATPNALANMHSVSGSYGYSEKAFIVVPLVAAFLLDIFTMPSIIFFINILS</sequence>
<dbReference type="EMBL" id="VSSQ01033970">
    <property type="protein sequence ID" value="MPM85757.1"/>
    <property type="molecule type" value="Genomic_DNA"/>
</dbReference>
<dbReference type="Pfam" id="PF03616">
    <property type="entry name" value="Glt_symporter"/>
    <property type="match status" value="1"/>
</dbReference>
<accession>A0A645D977</accession>
<keyword evidence="1" id="KW-0812">Transmembrane</keyword>
<dbReference type="PANTHER" id="PTHR36178">
    <property type="entry name" value="SLR0625 PROTEIN"/>
    <property type="match status" value="1"/>
</dbReference>
<dbReference type="PANTHER" id="PTHR36178:SF1">
    <property type="entry name" value="SODIUM_GLUTAMATE SYMPORTER"/>
    <property type="match status" value="1"/>
</dbReference>
<dbReference type="AlphaFoldDB" id="A0A645D977"/>